<dbReference type="InterPro" id="IPR034704">
    <property type="entry name" value="Ribosomal_bL28/bL31-like_sf"/>
</dbReference>
<dbReference type="AlphaFoldDB" id="A0A8H5F6T9"/>
<organism evidence="6 7">
    <name type="scientific">Psilocybe cf. subviscida</name>
    <dbReference type="NCBI Taxonomy" id="2480587"/>
    <lineage>
        <taxon>Eukaryota</taxon>
        <taxon>Fungi</taxon>
        <taxon>Dikarya</taxon>
        <taxon>Basidiomycota</taxon>
        <taxon>Agaricomycotina</taxon>
        <taxon>Agaricomycetes</taxon>
        <taxon>Agaricomycetidae</taxon>
        <taxon>Agaricales</taxon>
        <taxon>Agaricineae</taxon>
        <taxon>Strophariaceae</taxon>
        <taxon>Psilocybe</taxon>
    </lineage>
</organism>
<dbReference type="FunFam" id="2.30.170.40:FF:000003">
    <property type="entry name" value="54S ribosomal protein L24"/>
    <property type="match status" value="1"/>
</dbReference>
<reference evidence="6 7" key="1">
    <citation type="journal article" date="2020" name="ISME J.">
        <title>Uncovering the hidden diversity of litter-decomposition mechanisms in mushroom-forming fungi.</title>
        <authorList>
            <person name="Floudas D."/>
            <person name="Bentzer J."/>
            <person name="Ahren D."/>
            <person name="Johansson T."/>
            <person name="Persson P."/>
            <person name="Tunlid A."/>
        </authorList>
    </citation>
    <scope>NUCLEOTIDE SEQUENCE [LARGE SCALE GENOMIC DNA]</scope>
    <source>
        <strain evidence="6 7">CBS 101986</strain>
    </source>
</reference>
<accession>A0A8H5F6T9</accession>
<evidence type="ECO:0000256" key="3">
    <source>
        <dbReference type="ARBA" id="ARBA00023274"/>
    </source>
</evidence>
<protein>
    <recommendedName>
        <fullName evidence="4">Large ribosomal subunit protein bL28m</fullName>
    </recommendedName>
</protein>
<dbReference type="SUPFAM" id="SSF143800">
    <property type="entry name" value="L28p-like"/>
    <property type="match status" value="1"/>
</dbReference>
<feature type="region of interest" description="Disordered" evidence="5">
    <location>
        <begin position="213"/>
        <end position="238"/>
    </location>
</feature>
<comment type="similarity">
    <text evidence="1">Belongs to the bacterial ribosomal protein bL28 family.</text>
</comment>
<evidence type="ECO:0000256" key="2">
    <source>
        <dbReference type="ARBA" id="ARBA00022980"/>
    </source>
</evidence>
<keyword evidence="2" id="KW-0689">Ribosomal protein</keyword>
<dbReference type="InterPro" id="IPR037147">
    <property type="entry name" value="Ribosomal_bL28_sf"/>
</dbReference>
<dbReference type="Pfam" id="PF00830">
    <property type="entry name" value="Ribosomal_L28"/>
    <property type="match status" value="1"/>
</dbReference>
<dbReference type="HAMAP" id="MF_00373">
    <property type="entry name" value="Ribosomal_bL28"/>
    <property type="match status" value="1"/>
</dbReference>
<comment type="caution">
    <text evidence="6">The sequence shown here is derived from an EMBL/GenBank/DDBJ whole genome shotgun (WGS) entry which is preliminary data.</text>
</comment>
<dbReference type="InterPro" id="IPR026569">
    <property type="entry name" value="Ribosomal_bL28"/>
</dbReference>
<proteinExistence type="inferred from homology"/>
<evidence type="ECO:0000313" key="6">
    <source>
        <dbReference type="EMBL" id="KAF5325378.1"/>
    </source>
</evidence>
<dbReference type="GO" id="GO:0005762">
    <property type="term" value="C:mitochondrial large ribosomal subunit"/>
    <property type="evidence" value="ECO:0007669"/>
    <property type="project" value="TreeGrafter"/>
</dbReference>
<gene>
    <name evidence="6" type="ORF">D9619_009954</name>
</gene>
<dbReference type="GO" id="GO:0003735">
    <property type="term" value="F:structural constituent of ribosome"/>
    <property type="evidence" value="ECO:0007669"/>
    <property type="project" value="InterPro"/>
</dbReference>
<dbReference type="EMBL" id="JAACJJ010000015">
    <property type="protein sequence ID" value="KAF5325378.1"/>
    <property type="molecule type" value="Genomic_DNA"/>
</dbReference>
<keyword evidence="7" id="KW-1185">Reference proteome</keyword>
<evidence type="ECO:0000313" key="7">
    <source>
        <dbReference type="Proteomes" id="UP000567179"/>
    </source>
</evidence>
<evidence type="ECO:0000256" key="4">
    <source>
        <dbReference type="ARBA" id="ARBA00035269"/>
    </source>
</evidence>
<evidence type="ECO:0000256" key="1">
    <source>
        <dbReference type="ARBA" id="ARBA00008760"/>
    </source>
</evidence>
<dbReference type="Proteomes" id="UP000567179">
    <property type="component" value="Unassembled WGS sequence"/>
</dbReference>
<keyword evidence="3" id="KW-0687">Ribonucleoprotein</keyword>
<dbReference type="PANTHER" id="PTHR13528">
    <property type="entry name" value="39S RIBOSOMAL PROTEIN L28, MITOCHONDRIAL"/>
    <property type="match status" value="1"/>
</dbReference>
<evidence type="ECO:0000256" key="5">
    <source>
        <dbReference type="SAM" id="MobiDB-lite"/>
    </source>
</evidence>
<feature type="compositionally biased region" description="Basic residues" evidence="5">
    <location>
        <begin position="215"/>
        <end position="231"/>
    </location>
</feature>
<dbReference type="PANTHER" id="PTHR13528:SF2">
    <property type="entry name" value="LARGE RIBOSOMAL SUBUNIT PROTEIN BL28M"/>
    <property type="match status" value="1"/>
</dbReference>
<feature type="region of interest" description="Disordered" evidence="5">
    <location>
        <begin position="189"/>
        <end position="208"/>
    </location>
</feature>
<dbReference type="Gene3D" id="2.30.170.40">
    <property type="entry name" value="Ribosomal protein L28/L24"/>
    <property type="match status" value="1"/>
</dbReference>
<name>A0A8H5F6T9_9AGAR</name>
<dbReference type="OrthoDB" id="361870at2759"/>
<sequence length="238" mass="26457">MFPSKVVCEVASQPFKRAQTGLFHGKTKLYGNNVPFSKHKTRRSWLPNVQHKRLRSEVLNEEIRVKLTTRALKTINKKGGLDNYLKTTSGELLGDKGMELRMKVRAKEAGIQATPTEEEAISTVTDALHNSFTSASGQSPKANEWTARSARLVAGWALGKKMATAKETIDFYTKLDKKVEKITKVSTKFSNPLYPSPKHGPYRPHPHAQLGALSQKHRTPIKAAKPTKTKSSRALALV</sequence>